<sequence length="1005" mass="112983">MQNDLFRGKDHVLSKDDIRIFLVGVFTDYKTFFYDNDFLGIMTNEGTPVFISVTNAKVADHQQVLSHKLGAIAAKYVVDYTRNELRRRATFTSLAYDPEESNGFSLSKFTSFGIHKDAFENCVRESSRLRRSATISCFHQEDDEEKEVIKFVPLQNTELESSIEDGRSYYQTFKDKMQPSLDIVGKFSKILMAGEIFKDIVSALIRADYKSFAVNVAFLASGPLMEVLSTRMVASGYRSLLVTAPFLCRLPMMAFVGYDLFEQIEDYKAGNLDAKVNIVGDASILAIEFTTASIEGAESLGLVAGVSETLGPIGLAVGTAIFIGTDIYSSVKTVNKIDHIVHLTSWQKFATGFLSFLHLPPTKTVQQEMMIESIVSAATKNAANFFAQHPQVRYYIFPSYRDDGNFMENNSVNFSTGDFANIIEMKMICVDEYFQVKYYRHIGHNFHCHNMLGFESTSNDTKTFIMLGTGIDTATAFPDSSTTFLIGNGFKYIAGSEKSDIFILNGSDIHGHLDGHSGDDIINLANFATGQNLQVNLNHDITYNNGSINIKNIANLIGRGNVQDIVQCVCETRYLDLQGGSNSTFNDKVMIPFSPNCSYNMRVEISGFFYLENDANVGYFLYSLSKSHEVIIRLTRKSKMTNLFSFCNNIDNLDLIRVGFNNSGSISLYNLLIKTNSSSLEIEGIDDNAVYSFEDDAQLRVVNGTVTVNMVSNETIENIYTRGLKLSRRLNAVVNVWSLTHNTSILFGGGSALINNSSNEISHINMLPSDPYHATYLVGGERQNIFRISVPDFHHLSAPLSNSVNMVKILNYANKNHPSILDLYEIVFLVHEKFHGKVNISIERQGVNLHMQIEAVLQKQNISLVNVTLDKAYENNAYQHILINMHRPMRISITENKTVLMPLDYHVKNISHALIHAGMIDPFTTIVSTKNIYDYETFIHENSTLVLTNVNGIFDNKDLIFIVFKDLLIDVELQTLRVTFADRTVSFLDHIDEILRESDDFEEVF</sequence>
<protein>
    <submittedName>
        <fullName evidence="2">Uncharacterized protein</fullName>
    </submittedName>
</protein>
<name>A0A915KW51_ROMCU</name>
<evidence type="ECO:0000313" key="1">
    <source>
        <dbReference type="Proteomes" id="UP000887565"/>
    </source>
</evidence>
<accession>A0A915KW51</accession>
<keyword evidence="1" id="KW-1185">Reference proteome</keyword>
<dbReference type="AlphaFoldDB" id="A0A915KW51"/>
<proteinExistence type="predicted"/>
<reference evidence="2" key="1">
    <citation type="submission" date="2022-11" db="UniProtKB">
        <authorList>
            <consortium name="WormBaseParasite"/>
        </authorList>
    </citation>
    <scope>IDENTIFICATION</scope>
</reference>
<evidence type="ECO:0000313" key="2">
    <source>
        <dbReference type="WBParaSite" id="nRc.2.0.1.t43167-RA"/>
    </source>
</evidence>
<dbReference type="Proteomes" id="UP000887565">
    <property type="component" value="Unplaced"/>
</dbReference>
<dbReference type="WBParaSite" id="nRc.2.0.1.t43167-RA">
    <property type="protein sequence ID" value="nRc.2.0.1.t43167-RA"/>
    <property type="gene ID" value="nRc.2.0.1.g43167"/>
</dbReference>
<organism evidence="1 2">
    <name type="scientific">Romanomermis culicivorax</name>
    <name type="common">Nematode worm</name>
    <dbReference type="NCBI Taxonomy" id="13658"/>
    <lineage>
        <taxon>Eukaryota</taxon>
        <taxon>Metazoa</taxon>
        <taxon>Ecdysozoa</taxon>
        <taxon>Nematoda</taxon>
        <taxon>Enoplea</taxon>
        <taxon>Dorylaimia</taxon>
        <taxon>Mermithida</taxon>
        <taxon>Mermithoidea</taxon>
        <taxon>Mermithidae</taxon>
        <taxon>Romanomermis</taxon>
    </lineage>
</organism>